<dbReference type="AlphaFoldDB" id="A0A1R2BEQ1"/>
<dbReference type="PANTHER" id="PTHR21357">
    <property type="entry name" value="FAM172 FAMILY PROTEIN HOMOLOG CG10038"/>
    <property type="match status" value="1"/>
</dbReference>
<feature type="compositionally biased region" description="Basic and acidic residues" evidence="1">
    <location>
        <begin position="1"/>
        <end position="39"/>
    </location>
</feature>
<reference evidence="3 4" key="1">
    <citation type="submission" date="2016-11" db="EMBL/GenBank/DDBJ databases">
        <title>The macronuclear genome of Stentor coeruleus: a giant cell with tiny introns.</title>
        <authorList>
            <person name="Slabodnick M."/>
            <person name="Ruby J.G."/>
            <person name="Reiff S.B."/>
            <person name="Swart E.C."/>
            <person name="Gosai S."/>
            <person name="Prabakaran S."/>
            <person name="Witkowska E."/>
            <person name="Larue G.E."/>
            <person name="Fisher S."/>
            <person name="Freeman R.M."/>
            <person name="Gunawardena J."/>
            <person name="Chu W."/>
            <person name="Stover N.A."/>
            <person name="Gregory B.D."/>
            <person name="Nowacki M."/>
            <person name="Derisi J."/>
            <person name="Roy S.W."/>
            <person name="Marshall W.F."/>
            <person name="Sood P."/>
        </authorList>
    </citation>
    <scope>NUCLEOTIDE SEQUENCE [LARGE SCALE GENOMIC DNA]</scope>
    <source>
        <strain evidence="3">WM001</strain>
    </source>
</reference>
<dbReference type="GO" id="GO:0035197">
    <property type="term" value="F:siRNA binding"/>
    <property type="evidence" value="ECO:0007669"/>
    <property type="project" value="TreeGrafter"/>
</dbReference>
<dbReference type="OrthoDB" id="312027at2759"/>
<dbReference type="PANTHER" id="PTHR21357:SF4">
    <property type="entry name" value="FAM172 FAMILY PROTEIN HOMOLOG CG10038"/>
    <property type="match status" value="1"/>
</dbReference>
<organism evidence="3 4">
    <name type="scientific">Stentor coeruleus</name>
    <dbReference type="NCBI Taxonomy" id="5963"/>
    <lineage>
        <taxon>Eukaryota</taxon>
        <taxon>Sar</taxon>
        <taxon>Alveolata</taxon>
        <taxon>Ciliophora</taxon>
        <taxon>Postciliodesmatophora</taxon>
        <taxon>Heterotrichea</taxon>
        <taxon>Heterotrichida</taxon>
        <taxon>Stentoridae</taxon>
        <taxon>Stentor</taxon>
    </lineage>
</organism>
<feature type="region of interest" description="Disordered" evidence="1">
    <location>
        <begin position="1"/>
        <end position="49"/>
    </location>
</feature>
<evidence type="ECO:0000313" key="4">
    <source>
        <dbReference type="Proteomes" id="UP000187209"/>
    </source>
</evidence>
<sequence>MDKKTSKNFNDRIRKGQDNKIHMKVVEEDKKVRKEESKGLRGSGEAIKGRTNANMQIKNSVNIPKHIPTRNLTGKIISSSQEPDFPEPVRKIYQPSNFAIFVNQKQKSAKPKSQNPITDPKTLYQEETKSIKPNQATKENPKNPKNPKKLVSQSVYEELALSLILDIQTTLTSKYKLSEIWLPTEEKYSQGPRCNIFISPNWSTSSNKKLILIQGAGQVRAGIWSRSVCINESLETGSMLPFIEKGLEEQYDILILNPNFTKDPATKTLIPLNSSRSEHGEYVWEKFISTTIGGLYLVAHSCGGHSVQHWVNGHWQEFKTRVKKIAYTDAVITSEKLSREKCIFMKKIARHWRASKKPGNEKLNSCNDIDEYSAGHNKHEYTSGYAFPYIFPFFQSP</sequence>
<evidence type="ECO:0000313" key="3">
    <source>
        <dbReference type="EMBL" id="OMJ75248.1"/>
    </source>
</evidence>
<feature type="region of interest" description="Disordered" evidence="1">
    <location>
        <begin position="104"/>
        <end position="149"/>
    </location>
</feature>
<dbReference type="GO" id="GO:0031048">
    <property type="term" value="P:regulatory ncRNA-mediated heterochromatin formation"/>
    <property type="evidence" value="ECO:0007669"/>
    <property type="project" value="TreeGrafter"/>
</dbReference>
<feature type="compositionally biased region" description="Polar residues" evidence="1">
    <location>
        <begin position="104"/>
        <end position="117"/>
    </location>
</feature>
<proteinExistence type="predicted"/>
<dbReference type="EMBL" id="MPUH01000701">
    <property type="protein sequence ID" value="OMJ75248.1"/>
    <property type="molecule type" value="Genomic_DNA"/>
</dbReference>
<keyword evidence="4" id="KW-1185">Reference proteome</keyword>
<accession>A0A1R2BEQ1</accession>
<feature type="domain" description="Arb2" evidence="2">
    <location>
        <begin position="265"/>
        <end position="358"/>
    </location>
</feature>
<dbReference type="GO" id="GO:0005634">
    <property type="term" value="C:nucleus"/>
    <property type="evidence" value="ECO:0007669"/>
    <property type="project" value="TreeGrafter"/>
</dbReference>
<name>A0A1R2BEQ1_9CILI</name>
<comment type="caution">
    <text evidence="3">The sequence shown here is derived from an EMBL/GenBank/DDBJ whole genome shotgun (WGS) entry which is preliminary data.</text>
</comment>
<dbReference type="InterPro" id="IPR053858">
    <property type="entry name" value="Arb2_dom"/>
</dbReference>
<dbReference type="Pfam" id="PF22749">
    <property type="entry name" value="Arb2"/>
    <property type="match status" value="2"/>
</dbReference>
<dbReference type="Proteomes" id="UP000187209">
    <property type="component" value="Unassembled WGS sequence"/>
</dbReference>
<dbReference type="InterPro" id="IPR048263">
    <property type="entry name" value="Arb2"/>
</dbReference>
<gene>
    <name evidence="3" type="ORF">SteCoe_25645</name>
</gene>
<protein>
    <recommendedName>
        <fullName evidence="2">Arb2 domain-containing protein</fullName>
    </recommendedName>
</protein>
<evidence type="ECO:0000259" key="2">
    <source>
        <dbReference type="Pfam" id="PF22749"/>
    </source>
</evidence>
<feature type="domain" description="Arb2" evidence="2">
    <location>
        <begin position="162"/>
        <end position="259"/>
    </location>
</feature>
<evidence type="ECO:0000256" key="1">
    <source>
        <dbReference type="SAM" id="MobiDB-lite"/>
    </source>
</evidence>